<evidence type="ECO:0000313" key="1">
    <source>
        <dbReference type="EMBL" id="PMD17913.1"/>
    </source>
</evidence>
<name>A0A2J6PV64_9HELO</name>
<reference evidence="1 2" key="1">
    <citation type="submission" date="2016-05" db="EMBL/GenBank/DDBJ databases">
        <title>A degradative enzymes factory behind the ericoid mycorrhizal symbiosis.</title>
        <authorList>
            <consortium name="DOE Joint Genome Institute"/>
            <person name="Martino E."/>
            <person name="Morin E."/>
            <person name="Grelet G."/>
            <person name="Kuo A."/>
            <person name="Kohler A."/>
            <person name="Daghino S."/>
            <person name="Barry K."/>
            <person name="Choi C."/>
            <person name="Cichocki N."/>
            <person name="Clum A."/>
            <person name="Copeland A."/>
            <person name="Hainaut M."/>
            <person name="Haridas S."/>
            <person name="Labutti K."/>
            <person name="Lindquist E."/>
            <person name="Lipzen A."/>
            <person name="Khouja H.-R."/>
            <person name="Murat C."/>
            <person name="Ohm R."/>
            <person name="Olson A."/>
            <person name="Spatafora J."/>
            <person name="Veneault-Fourrey C."/>
            <person name="Henrissat B."/>
            <person name="Grigoriev I."/>
            <person name="Martin F."/>
            <person name="Perotto S."/>
        </authorList>
    </citation>
    <scope>NUCLEOTIDE SEQUENCE [LARGE SCALE GENOMIC DNA]</scope>
    <source>
        <strain evidence="1 2">UAMH 7357</strain>
    </source>
</reference>
<proteinExistence type="predicted"/>
<gene>
    <name evidence="1" type="ORF">NA56DRAFT_707318</name>
</gene>
<sequence length="241" mass="25790">MEFASTTHCATLPSNISDHVFLEPRPLYRLHACFIVTSSPPDSISTLAVAVGAPRFPIAGGIAFNFSGSLSYQLSPHRPHSFSKRLQASSRLRSGPALLGERQNSSQACIIMHSPAASSETFRDRLLSVVLVQSVPLLRDSSRLGSELIIAVELAVQVEITTLGVLKRRVHLQKVSSIVLPSSGINANSTGGISSQVGASLQSCSFGLSSSKSLEPWPSCVFREGTQACIGYVQELLPQPY</sequence>
<dbReference type="EMBL" id="KZ613497">
    <property type="protein sequence ID" value="PMD17913.1"/>
    <property type="molecule type" value="Genomic_DNA"/>
</dbReference>
<evidence type="ECO:0000313" key="2">
    <source>
        <dbReference type="Proteomes" id="UP000235672"/>
    </source>
</evidence>
<keyword evidence="2" id="KW-1185">Reference proteome</keyword>
<dbReference type="Proteomes" id="UP000235672">
    <property type="component" value="Unassembled WGS sequence"/>
</dbReference>
<dbReference type="AlphaFoldDB" id="A0A2J6PV64"/>
<protein>
    <submittedName>
        <fullName evidence="1">Uncharacterized protein</fullName>
    </submittedName>
</protein>
<organism evidence="1 2">
    <name type="scientific">Hyaloscypha hepaticicola</name>
    <dbReference type="NCBI Taxonomy" id="2082293"/>
    <lineage>
        <taxon>Eukaryota</taxon>
        <taxon>Fungi</taxon>
        <taxon>Dikarya</taxon>
        <taxon>Ascomycota</taxon>
        <taxon>Pezizomycotina</taxon>
        <taxon>Leotiomycetes</taxon>
        <taxon>Helotiales</taxon>
        <taxon>Hyaloscyphaceae</taxon>
        <taxon>Hyaloscypha</taxon>
    </lineage>
</organism>
<accession>A0A2J6PV64</accession>